<dbReference type="SMART" id="SM01408">
    <property type="entry name" value="ING"/>
    <property type="match status" value="1"/>
</dbReference>
<reference evidence="6" key="1">
    <citation type="submission" date="2020-11" db="EMBL/GenBank/DDBJ databases">
        <authorList>
            <person name="Tran Van P."/>
        </authorList>
    </citation>
    <scope>NUCLEOTIDE SEQUENCE</scope>
</reference>
<dbReference type="GO" id="GO:0035267">
    <property type="term" value="C:NuA4 histone acetyltransferase complex"/>
    <property type="evidence" value="ECO:0007669"/>
    <property type="project" value="TreeGrafter"/>
</dbReference>
<dbReference type="Pfam" id="PF12998">
    <property type="entry name" value="ING"/>
    <property type="match status" value="1"/>
</dbReference>
<proteinExistence type="predicted"/>
<dbReference type="PANTHER" id="PTHR10333">
    <property type="entry name" value="INHIBITOR OF GROWTH PROTEIN"/>
    <property type="match status" value="1"/>
</dbReference>
<accession>A0A7R9Q815</accession>
<dbReference type="InterPro" id="IPR013087">
    <property type="entry name" value="Znf_C2H2_type"/>
</dbReference>
<evidence type="ECO:0000313" key="7">
    <source>
        <dbReference type="Proteomes" id="UP000759131"/>
    </source>
</evidence>
<dbReference type="Gene3D" id="6.10.140.1740">
    <property type="match status" value="1"/>
</dbReference>
<dbReference type="CDD" id="cd16858">
    <property type="entry name" value="ING_ING3_Yng2p"/>
    <property type="match status" value="1"/>
</dbReference>
<feature type="region of interest" description="Disordered" evidence="4">
    <location>
        <begin position="166"/>
        <end position="187"/>
    </location>
</feature>
<dbReference type="EMBL" id="CAJPIZ010017611">
    <property type="protein sequence ID" value="CAG2116177.1"/>
    <property type="molecule type" value="Genomic_DNA"/>
</dbReference>
<dbReference type="InterPro" id="IPR028651">
    <property type="entry name" value="ING_fam"/>
</dbReference>
<dbReference type="EMBL" id="OC872186">
    <property type="protein sequence ID" value="CAD7635747.1"/>
    <property type="molecule type" value="Genomic_DNA"/>
</dbReference>
<organism evidence="6">
    <name type="scientific">Medioppia subpectinata</name>
    <dbReference type="NCBI Taxonomy" id="1979941"/>
    <lineage>
        <taxon>Eukaryota</taxon>
        <taxon>Metazoa</taxon>
        <taxon>Ecdysozoa</taxon>
        <taxon>Arthropoda</taxon>
        <taxon>Chelicerata</taxon>
        <taxon>Arachnida</taxon>
        <taxon>Acari</taxon>
        <taxon>Acariformes</taxon>
        <taxon>Sarcoptiformes</taxon>
        <taxon>Oribatida</taxon>
        <taxon>Brachypylina</taxon>
        <taxon>Oppioidea</taxon>
        <taxon>Oppiidae</taxon>
        <taxon>Medioppia</taxon>
    </lineage>
</organism>
<evidence type="ECO:0000259" key="5">
    <source>
        <dbReference type="PROSITE" id="PS00028"/>
    </source>
</evidence>
<gene>
    <name evidence="6" type="ORF">OSB1V03_LOCUS16138</name>
</gene>
<protein>
    <recommendedName>
        <fullName evidence="5">C2H2-type domain-containing protein</fullName>
    </recommendedName>
</protein>
<dbReference type="PROSITE" id="PS00028">
    <property type="entry name" value="ZINC_FINGER_C2H2_1"/>
    <property type="match status" value="1"/>
</dbReference>
<feature type="domain" description="C2H2-type" evidence="5">
    <location>
        <begin position="23"/>
        <end position="47"/>
    </location>
</feature>
<dbReference type="Proteomes" id="UP000759131">
    <property type="component" value="Unassembled WGS sequence"/>
</dbReference>
<keyword evidence="7" id="KW-1185">Reference proteome</keyword>
<feature type="compositionally biased region" description="Low complexity" evidence="4">
    <location>
        <begin position="166"/>
        <end position="177"/>
    </location>
</feature>
<name>A0A7R9Q815_9ACAR</name>
<evidence type="ECO:0000256" key="1">
    <source>
        <dbReference type="ARBA" id="ARBA00022853"/>
    </source>
</evidence>
<dbReference type="AlphaFoldDB" id="A0A7R9Q815"/>
<dbReference type="GO" id="GO:0006325">
    <property type="term" value="P:chromatin organization"/>
    <property type="evidence" value="ECO:0007669"/>
    <property type="project" value="UniProtKB-KW"/>
</dbReference>
<evidence type="ECO:0000313" key="6">
    <source>
        <dbReference type="EMBL" id="CAD7635747.1"/>
    </source>
</evidence>
<dbReference type="OrthoDB" id="5411773at2759"/>
<feature type="non-terminal residue" evidence="6">
    <location>
        <position position="1"/>
    </location>
</feature>
<keyword evidence="1" id="KW-0156">Chromatin regulator</keyword>
<evidence type="ECO:0000256" key="3">
    <source>
        <dbReference type="ARBA" id="ARBA00023163"/>
    </source>
</evidence>
<keyword evidence="3" id="KW-0804">Transcription</keyword>
<dbReference type="PANTHER" id="PTHR10333:SF103">
    <property type="entry name" value="INHIBITOR OF GROWTH PROTEIN 3"/>
    <property type="match status" value="1"/>
</dbReference>
<dbReference type="InterPro" id="IPR024610">
    <property type="entry name" value="ING_N_histone-binding"/>
</dbReference>
<evidence type="ECO:0000256" key="2">
    <source>
        <dbReference type="ARBA" id="ARBA00023015"/>
    </source>
</evidence>
<evidence type="ECO:0000256" key="4">
    <source>
        <dbReference type="SAM" id="MobiDB-lite"/>
    </source>
</evidence>
<keyword evidence="2" id="KW-0805">Transcription regulation</keyword>
<sequence length="253" mass="29006">MVSDFDVKSFLSNIKATKPPYLCPYEKCHKIYKTYVGMRFHLHNYDHINNHAMDNLEEQTKQFFGNAKVMKADQRDVEYDRIKQDYYKTLEDAEEKVHLANQIYELVDKYLRRLDQELQKFKIELEADNSGITEVLERRSLELDNPPPIAVNHVREKRKYTFHNTSNNVNANASYSSPHPDRQHMTSSSEKVLSIAQEIYRGTVATPNPLSGGSGMITSSNITSNRLNSNAFTPLLAVVNANNNNSYPNGNNS</sequence>